<feature type="repeat" description="Solcar" evidence="7">
    <location>
        <begin position="142"/>
        <end position="227"/>
    </location>
</feature>
<comment type="subcellular location">
    <subcellularLocation>
        <location evidence="1">Membrane</location>
        <topology evidence="1">Multi-pass membrane protein</topology>
    </subcellularLocation>
</comment>
<keyword evidence="10" id="KW-1185">Reference proteome</keyword>
<dbReference type="GO" id="GO:0055085">
    <property type="term" value="P:transmembrane transport"/>
    <property type="evidence" value="ECO:0007669"/>
    <property type="project" value="InterPro"/>
</dbReference>
<dbReference type="SUPFAM" id="SSF103506">
    <property type="entry name" value="Mitochondrial carrier"/>
    <property type="match status" value="1"/>
</dbReference>
<evidence type="ECO:0000256" key="1">
    <source>
        <dbReference type="ARBA" id="ARBA00004141"/>
    </source>
</evidence>
<evidence type="ECO:0000256" key="8">
    <source>
        <dbReference type="RuleBase" id="RU000488"/>
    </source>
</evidence>
<dbReference type="PRINTS" id="PR00926">
    <property type="entry name" value="MITOCARRIER"/>
</dbReference>
<protein>
    <submittedName>
        <fullName evidence="9">Putative mitochondrial coenzyme A transporter SLC25A42 isoform X2</fullName>
    </submittedName>
</protein>
<dbReference type="PROSITE" id="PS50920">
    <property type="entry name" value="SOLCAR"/>
    <property type="match status" value="2"/>
</dbReference>
<name>A0A2G8KE94_STIJA</name>
<evidence type="ECO:0000256" key="7">
    <source>
        <dbReference type="PROSITE-ProRule" id="PRU00282"/>
    </source>
</evidence>
<dbReference type="EMBL" id="MRZV01000654">
    <property type="protein sequence ID" value="PIK46289.1"/>
    <property type="molecule type" value="Genomic_DNA"/>
</dbReference>
<dbReference type="Proteomes" id="UP000230750">
    <property type="component" value="Unassembled WGS sequence"/>
</dbReference>
<dbReference type="OrthoDB" id="270584at2759"/>
<keyword evidence="3 8" id="KW-0813">Transport</keyword>
<dbReference type="InterPro" id="IPR023395">
    <property type="entry name" value="MCP_dom_sf"/>
</dbReference>
<evidence type="ECO:0000256" key="2">
    <source>
        <dbReference type="ARBA" id="ARBA00006375"/>
    </source>
</evidence>
<accession>A0A2G8KE94</accession>
<evidence type="ECO:0000256" key="3">
    <source>
        <dbReference type="ARBA" id="ARBA00022448"/>
    </source>
</evidence>
<keyword evidence="5" id="KW-0677">Repeat</keyword>
<dbReference type="AlphaFoldDB" id="A0A2G8KE94"/>
<evidence type="ECO:0000313" key="9">
    <source>
        <dbReference type="EMBL" id="PIK46289.1"/>
    </source>
</evidence>
<dbReference type="STRING" id="307972.A0A2G8KE94"/>
<gene>
    <name evidence="9" type="ORF">BSL78_16851</name>
</gene>
<dbReference type="Gene3D" id="1.50.40.10">
    <property type="entry name" value="Mitochondrial carrier domain"/>
    <property type="match status" value="1"/>
</dbReference>
<evidence type="ECO:0000256" key="5">
    <source>
        <dbReference type="ARBA" id="ARBA00022737"/>
    </source>
</evidence>
<keyword evidence="4 7" id="KW-0812">Transmembrane</keyword>
<dbReference type="PANTHER" id="PTHR24089">
    <property type="entry name" value="SOLUTE CARRIER FAMILY 25"/>
    <property type="match status" value="1"/>
</dbReference>
<dbReference type="InterPro" id="IPR018108">
    <property type="entry name" value="MCP_transmembrane"/>
</dbReference>
<dbReference type="InterPro" id="IPR002067">
    <property type="entry name" value="MCP"/>
</dbReference>
<comment type="caution">
    <text evidence="9">The sequence shown here is derived from an EMBL/GenBank/DDBJ whole genome shotgun (WGS) entry which is preliminary data.</text>
</comment>
<dbReference type="Pfam" id="PF00153">
    <property type="entry name" value="Mito_carr"/>
    <property type="match status" value="2"/>
</dbReference>
<sequence>MVNSDHIEASLDLAQEDSHPMVNIAIQVKTPEVVRPQHRAHEDSTWRPIITKPLSGALAGAVAKTTSLLLTGTKFFSQTSDMKFSVRQVVSVLNNVYQKEGILALWRGNSATMVRIIPYAALQYSTHEQYKKLLKPNNAQNLAPFARFCAGSMAVVTASALTYPLDLVRARMAVTERTRYRGMLSMCLHTLKHEGPKAFYQGFLPTMLGAIPYGGTSFFTYETFKKRHKEMTNNRDPHL</sequence>
<evidence type="ECO:0000256" key="4">
    <source>
        <dbReference type="ARBA" id="ARBA00022692"/>
    </source>
</evidence>
<evidence type="ECO:0000256" key="6">
    <source>
        <dbReference type="ARBA" id="ARBA00023136"/>
    </source>
</evidence>
<reference evidence="9 10" key="1">
    <citation type="journal article" date="2017" name="PLoS Biol.">
        <title>The sea cucumber genome provides insights into morphological evolution and visceral regeneration.</title>
        <authorList>
            <person name="Zhang X."/>
            <person name="Sun L."/>
            <person name="Yuan J."/>
            <person name="Sun Y."/>
            <person name="Gao Y."/>
            <person name="Zhang L."/>
            <person name="Li S."/>
            <person name="Dai H."/>
            <person name="Hamel J.F."/>
            <person name="Liu C."/>
            <person name="Yu Y."/>
            <person name="Liu S."/>
            <person name="Lin W."/>
            <person name="Guo K."/>
            <person name="Jin S."/>
            <person name="Xu P."/>
            <person name="Storey K.B."/>
            <person name="Huan P."/>
            <person name="Zhang T."/>
            <person name="Zhou Y."/>
            <person name="Zhang J."/>
            <person name="Lin C."/>
            <person name="Li X."/>
            <person name="Xing L."/>
            <person name="Huo D."/>
            <person name="Sun M."/>
            <person name="Wang L."/>
            <person name="Mercier A."/>
            <person name="Li F."/>
            <person name="Yang H."/>
            <person name="Xiang J."/>
        </authorList>
    </citation>
    <scope>NUCLEOTIDE SEQUENCE [LARGE SCALE GENOMIC DNA]</scope>
    <source>
        <strain evidence="9">Shaxun</strain>
        <tissue evidence="9">Muscle</tissue>
    </source>
</reference>
<keyword evidence="6 7" id="KW-0472">Membrane</keyword>
<dbReference type="GO" id="GO:0016020">
    <property type="term" value="C:membrane"/>
    <property type="evidence" value="ECO:0007669"/>
    <property type="project" value="UniProtKB-SubCell"/>
</dbReference>
<comment type="similarity">
    <text evidence="2 8">Belongs to the mitochondrial carrier (TC 2.A.29) family.</text>
</comment>
<feature type="repeat" description="Solcar" evidence="7">
    <location>
        <begin position="47"/>
        <end position="133"/>
    </location>
</feature>
<proteinExistence type="inferred from homology"/>
<organism evidence="9 10">
    <name type="scientific">Stichopus japonicus</name>
    <name type="common">Sea cucumber</name>
    <dbReference type="NCBI Taxonomy" id="307972"/>
    <lineage>
        <taxon>Eukaryota</taxon>
        <taxon>Metazoa</taxon>
        <taxon>Echinodermata</taxon>
        <taxon>Eleutherozoa</taxon>
        <taxon>Echinozoa</taxon>
        <taxon>Holothuroidea</taxon>
        <taxon>Aspidochirotacea</taxon>
        <taxon>Aspidochirotida</taxon>
        <taxon>Stichopodidae</taxon>
        <taxon>Apostichopus</taxon>
    </lineage>
</organism>
<evidence type="ECO:0000313" key="10">
    <source>
        <dbReference type="Proteomes" id="UP000230750"/>
    </source>
</evidence>